<organism evidence="3 4">
    <name type="scientific">Enteractinococcus helveticum</name>
    <dbReference type="NCBI Taxonomy" id="1837282"/>
    <lineage>
        <taxon>Bacteria</taxon>
        <taxon>Bacillati</taxon>
        <taxon>Actinomycetota</taxon>
        <taxon>Actinomycetes</taxon>
        <taxon>Micrococcales</taxon>
        <taxon>Micrococcaceae</taxon>
    </lineage>
</organism>
<feature type="region of interest" description="Disordered" evidence="1">
    <location>
        <begin position="1"/>
        <end position="43"/>
    </location>
</feature>
<dbReference type="Pfam" id="PF00665">
    <property type="entry name" value="rve"/>
    <property type="match status" value="1"/>
</dbReference>
<dbReference type="InterPro" id="IPR036397">
    <property type="entry name" value="RNaseH_sf"/>
</dbReference>
<dbReference type="AlphaFoldDB" id="A0A1B7LVR7"/>
<comment type="caution">
    <text evidence="3">The sequence shown here is derived from an EMBL/GenBank/DDBJ whole genome shotgun (WGS) entry which is preliminary data.</text>
</comment>
<sequence length="328" mass="36428">MRQAQALTGVSRSTMHRVAQAEARGGAGDKHPVPRPEPANKLSATERDHVLAVLHSDRFVDQAPQQVYATLLSEGQYLCSVSTMYRLLHDNAQVTERRRQARHPARKVPELVATAAGEVFSWDITKLAGPTKGVYYDAYVMLDIFSRFIVGCVVHARESAGLAEEFMATVFGVYGIPKVVHADRGSSMTSKPVAALLSDLDVVKSHSRPKVSNDNPYSEAAFKTLKYLPEFPERFGSLHHARSFMADFVEAYNHEHRHSGIGFHTPADVHFGLTTEVDQARHQAMHAAWQAYPERFAKHELPKTLQLPAAAWINQPTEPSQKDTQLAA</sequence>
<dbReference type="GO" id="GO:0015074">
    <property type="term" value="P:DNA integration"/>
    <property type="evidence" value="ECO:0007669"/>
    <property type="project" value="InterPro"/>
</dbReference>
<dbReference type="PROSITE" id="PS50994">
    <property type="entry name" value="INTEGRASE"/>
    <property type="match status" value="1"/>
</dbReference>
<keyword evidence="4" id="KW-1185">Reference proteome</keyword>
<reference evidence="3 4" key="1">
    <citation type="submission" date="2016-04" db="EMBL/GenBank/DDBJ databases">
        <title>First whole genome shotgun sequence of the bacterium Enteractinococcus sp. strain UASWS1574.</title>
        <authorList>
            <person name="Crovadore J."/>
            <person name="Chablais R."/>
            <person name="Lefort F."/>
        </authorList>
    </citation>
    <scope>NUCLEOTIDE SEQUENCE [LARGE SCALE GENOMIC DNA]</scope>
    <source>
        <strain evidence="3 4">UASWS1574</strain>
    </source>
</reference>
<dbReference type="Gene3D" id="3.30.420.10">
    <property type="entry name" value="Ribonuclease H-like superfamily/Ribonuclease H"/>
    <property type="match status" value="1"/>
</dbReference>
<dbReference type="InterPro" id="IPR001584">
    <property type="entry name" value="Integrase_cat-core"/>
</dbReference>
<accession>A0A1B7LVR7</accession>
<dbReference type="PANTHER" id="PTHR46889:SF4">
    <property type="entry name" value="TRANSPOSASE INSO FOR INSERTION SEQUENCE ELEMENT IS911B-RELATED"/>
    <property type="match status" value="1"/>
</dbReference>
<feature type="compositionally biased region" description="Polar residues" evidence="1">
    <location>
        <begin position="1"/>
        <end position="13"/>
    </location>
</feature>
<dbReference type="EMBL" id="LXEY01000092">
    <property type="protein sequence ID" value="OAV55663.1"/>
    <property type="molecule type" value="Genomic_DNA"/>
</dbReference>
<evidence type="ECO:0000259" key="2">
    <source>
        <dbReference type="PROSITE" id="PS50994"/>
    </source>
</evidence>
<dbReference type="Proteomes" id="UP000078292">
    <property type="component" value="Unassembled WGS sequence"/>
</dbReference>
<evidence type="ECO:0000313" key="3">
    <source>
        <dbReference type="EMBL" id="OAV55663.1"/>
    </source>
</evidence>
<dbReference type="SUPFAM" id="SSF53098">
    <property type="entry name" value="Ribonuclease H-like"/>
    <property type="match status" value="1"/>
</dbReference>
<evidence type="ECO:0000313" key="4">
    <source>
        <dbReference type="Proteomes" id="UP000078292"/>
    </source>
</evidence>
<gene>
    <name evidence="3" type="ORF">A6F49_00365</name>
</gene>
<feature type="domain" description="Integrase catalytic" evidence="2">
    <location>
        <begin position="105"/>
        <end position="274"/>
    </location>
</feature>
<proteinExistence type="predicted"/>
<dbReference type="PANTHER" id="PTHR46889">
    <property type="entry name" value="TRANSPOSASE INSF FOR INSERTION SEQUENCE IS3B-RELATED"/>
    <property type="match status" value="1"/>
</dbReference>
<protein>
    <submittedName>
        <fullName evidence="3">Transposase</fullName>
    </submittedName>
</protein>
<dbReference type="InterPro" id="IPR050900">
    <property type="entry name" value="Transposase_IS3/IS150/IS904"/>
</dbReference>
<evidence type="ECO:0000256" key="1">
    <source>
        <dbReference type="SAM" id="MobiDB-lite"/>
    </source>
</evidence>
<dbReference type="InterPro" id="IPR012337">
    <property type="entry name" value="RNaseH-like_sf"/>
</dbReference>
<dbReference type="STRING" id="1837282.A6F49_00365"/>
<name>A0A1B7LVR7_9MICC</name>
<dbReference type="GO" id="GO:0003676">
    <property type="term" value="F:nucleic acid binding"/>
    <property type="evidence" value="ECO:0007669"/>
    <property type="project" value="InterPro"/>
</dbReference>